<gene>
    <name evidence="2" type="ORF">ACFOOL_08130</name>
</gene>
<sequence length="425" mass="46154">MSVEFLLDLPRHYAAGTRSGIVSVCSAHPLVIEAALRDGLRRDRPVLIEATCNQVNQEGGYTGMNPADFRRFVERIAGDVGFPLSRLILGGDHLGPNPWKHLPAEEAMERARVMIAAYARAGFAKLHLDTSMGCQGEPVALSDHLTAYRAADLAAAAEAALPLGLPAPVYVVGTEVPIPGGALEALDHVEVTRPEAARQTVEVHRHAFLERGLAAALSRVIAIVVQPGVEFGNDDLIVYDPEKARPLVSSLSELPGIVFEAHSTDYQPGRALSELVRDGFVILKVGPALTFALREALYGLDQIGLQLGLITPDQAVSAVMERTMLDQPSFWEKYYPGTPAQQYLQRHFSLSDRIRYYWPHADAAAAVERLMTALGAEDIPVPLIGQYLGGSRAATFDYVGPRDARTLLILAVQRQIELYQAAVEG</sequence>
<dbReference type="InterPro" id="IPR013785">
    <property type="entry name" value="Aldolase_TIM"/>
</dbReference>
<protein>
    <submittedName>
        <fullName evidence="2">D-tagatose-bisphosphate aldolase, class II, non-catalytic subunit</fullName>
        <ecNumber evidence="2">4.1.2.40</ecNumber>
    </submittedName>
</protein>
<proteinExistence type="predicted"/>
<dbReference type="Proteomes" id="UP001595613">
    <property type="component" value="Unassembled WGS sequence"/>
</dbReference>
<evidence type="ECO:0000256" key="1">
    <source>
        <dbReference type="ARBA" id="ARBA00005007"/>
    </source>
</evidence>
<comment type="caution">
    <text evidence="2">The sequence shown here is derived from an EMBL/GenBank/DDBJ whole genome shotgun (WGS) entry which is preliminary data.</text>
</comment>
<dbReference type="InterPro" id="IPR050303">
    <property type="entry name" value="GatZ_KbaZ_carbometab"/>
</dbReference>
<dbReference type="SUPFAM" id="SSF51569">
    <property type="entry name" value="Aldolase"/>
    <property type="match status" value="1"/>
</dbReference>
<keyword evidence="3" id="KW-1185">Reference proteome</keyword>
<reference evidence="3" key="1">
    <citation type="journal article" date="2019" name="Int. J. Syst. Evol. Microbiol.">
        <title>The Global Catalogue of Microorganisms (GCM) 10K type strain sequencing project: providing services to taxonomists for standard genome sequencing and annotation.</title>
        <authorList>
            <consortium name="The Broad Institute Genomics Platform"/>
            <consortium name="The Broad Institute Genome Sequencing Center for Infectious Disease"/>
            <person name="Wu L."/>
            <person name="Ma J."/>
        </authorList>
    </citation>
    <scope>NUCLEOTIDE SEQUENCE [LARGE SCALE GENOMIC DNA]</scope>
    <source>
        <strain evidence="3">KCTC 42281</strain>
    </source>
</reference>
<dbReference type="RefSeq" id="WP_380096457.1">
    <property type="nucleotide sequence ID" value="NZ_JBHRYD010000005.1"/>
</dbReference>
<organism evidence="2 3">
    <name type="scientific">Devosia honganensis</name>
    <dbReference type="NCBI Taxonomy" id="1610527"/>
    <lineage>
        <taxon>Bacteria</taxon>
        <taxon>Pseudomonadati</taxon>
        <taxon>Pseudomonadota</taxon>
        <taxon>Alphaproteobacteria</taxon>
        <taxon>Hyphomicrobiales</taxon>
        <taxon>Devosiaceae</taxon>
        <taxon>Devosia</taxon>
    </lineage>
</organism>
<dbReference type="PANTHER" id="PTHR32502:SF12">
    <property type="entry name" value="D-TAGATOSE-1,6-BISPHOSPHATE ALDOLASE SUBUNIT GATZ"/>
    <property type="match status" value="1"/>
</dbReference>
<dbReference type="NCBIfam" id="TIGR02810">
    <property type="entry name" value="agaZ_gatZ"/>
    <property type="match status" value="1"/>
</dbReference>
<evidence type="ECO:0000313" key="2">
    <source>
        <dbReference type="EMBL" id="MFC3704725.1"/>
    </source>
</evidence>
<dbReference type="Pfam" id="PF08013">
    <property type="entry name" value="GatZ_KbaZ-like"/>
    <property type="match status" value="1"/>
</dbReference>
<name>A0ABV7X3P6_9HYPH</name>
<keyword evidence="2" id="KW-0456">Lyase</keyword>
<accession>A0ABV7X3P6</accession>
<dbReference type="Gene3D" id="1.10.400.20">
    <property type="entry name" value="putative tagatose 6-phosphate kinase domain like"/>
    <property type="match status" value="1"/>
</dbReference>
<dbReference type="PIRSF" id="PIRSF009264">
    <property type="entry name" value="TagBP_ald_AgaZ"/>
    <property type="match status" value="1"/>
</dbReference>
<dbReference type="InterPro" id="IPR012062">
    <property type="entry name" value="GatZ/KbaZ-like"/>
</dbReference>
<dbReference type="EMBL" id="JBHRYD010000005">
    <property type="protein sequence ID" value="MFC3704725.1"/>
    <property type="molecule type" value="Genomic_DNA"/>
</dbReference>
<evidence type="ECO:0000313" key="3">
    <source>
        <dbReference type="Proteomes" id="UP001595613"/>
    </source>
</evidence>
<dbReference type="GO" id="GO:0009025">
    <property type="term" value="F:tagatose-bisphosphate aldolase activity"/>
    <property type="evidence" value="ECO:0007669"/>
    <property type="project" value="UniProtKB-EC"/>
</dbReference>
<dbReference type="EC" id="4.1.2.40" evidence="2"/>
<dbReference type="PANTHER" id="PTHR32502">
    <property type="entry name" value="N-ACETYLGALACTOSAMINE PERMEASE II COMPONENT-RELATED"/>
    <property type="match status" value="1"/>
</dbReference>
<comment type="pathway">
    <text evidence="1">Carbohydrate metabolism.</text>
</comment>
<dbReference type="Gene3D" id="3.20.20.70">
    <property type="entry name" value="Aldolase class I"/>
    <property type="match status" value="1"/>
</dbReference>